<protein>
    <submittedName>
        <fullName evidence="2">DinB superfamily protein</fullName>
    </submittedName>
</protein>
<dbReference type="EMBL" id="FOFN01000004">
    <property type="protein sequence ID" value="SEQ96352.1"/>
    <property type="molecule type" value="Genomic_DNA"/>
</dbReference>
<reference evidence="2 3" key="1">
    <citation type="submission" date="2016-10" db="EMBL/GenBank/DDBJ databases">
        <authorList>
            <person name="de Groot N.N."/>
        </authorList>
    </citation>
    <scope>NUCLEOTIDE SEQUENCE [LARGE SCALE GENOMIC DNA]</scope>
    <source>
        <strain evidence="2 3">DSM 21035</strain>
    </source>
</reference>
<dbReference type="Pfam" id="PF12867">
    <property type="entry name" value="DinB_2"/>
    <property type="match status" value="1"/>
</dbReference>
<organism evidence="2 3">
    <name type="scientific">Hyunsoonleella jejuensis</name>
    <dbReference type="NCBI Taxonomy" id="419940"/>
    <lineage>
        <taxon>Bacteria</taxon>
        <taxon>Pseudomonadati</taxon>
        <taxon>Bacteroidota</taxon>
        <taxon>Flavobacteriia</taxon>
        <taxon>Flavobacteriales</taxon>
        <taxon>Flavobacteriaceae</taxon>
    </lineage>
</organism>
<dbReference type="Gene3D" id="1.20.120.450">
    <property type="entry name" value="dinb family like domain"/>
    <property type="match status" value="1"/>
</dbReference>
<accession>A0A1H9KB92</accession>
<evidence type="ECO:0000313" key="3">
    <source>
        <dbReference type="Proteomes" id="UP000198999"/>
    </source>
</evidence>
<dbReference type="InterPro" id="IPR024775">
    <property type="entry name" value="DinB-like"/>
</dbReference>
<proteinExistence type="predicted"/>
<evidence type="ECO:0000259" key="1">
    <source>
        <dbReference type="Pfam" id="PF12867"/>
    </source>
</evidence>
<gene>
    <name evidence="2" type="ORF">SAMN05421824_2683</name>
</gene>
<dbReference type="InterPro" id="IPR034660">
    <property type="entry name" value="DinB/YfiT-like"/>
</dbReference>
<dbReference type="SUPFAM" id="SSF109854">
    <property type="entry name" value="DinB/YfiT-like putative metalloenzymes"/>
    <property type="match status" value="1"/>
</dbReference>
<dbReference type="Proteomes" id="UP000198999">
    <property type="component" value="Unassembled WGS sequence"/>
</dbReference>
<dbReference type="STRING" id="419940.SAMN05421824_2683"/>
<feature type="domain" description="DinB-like" evidence="1">
    <location>
        <begin position="57"/>
        <end position="208"/>
    </location>
</feature>
<keyword evidence="3" id="KW-1185">Reference proteome</keyword>
<dbReference type="AlphaFoldDB" id="A0A1H9KB92"/>
<name>A0A1H9KB92_9FLAO</name>
<evidence type="ECO:0000313" key="2">
    <source>
        <dbReference type="EMBL" id="SEQ96352.1"/>
    </source>
</evidence>
<sequence>MNDTGRYFTSKNEIKNLNKYMNRRKLLGLIGLSPLAFLSSKMPSNENTFIVNLIKRLEASRTYTIAVFNTMPEKDLEYSPTEAQLSFAQHFLHVGFTNNVFIGILLDSKTYPDFNSVMKADFLIERPDTVNLFQPDTFKSKDAKANKKKVVDYLNATFDYVIAGIGKLDDNDLKRGADKVKPWYLEGHTHLDLILRAETHTAHHRAQAIGYLRMKGVQPPGYSKYNTL</sequence>